<gene>
    <name evidence="1" type="ORF">PA7_45640</name>
</gene>
<dbReference type="EMBL" id="BJVI01000087">
    <property type="protein sequence ID" value="GEL20727.1"/>
    <property type="molecule type" value="Genomic_DNA"/>
</dbReference>
<proteinExistence type="predicted"/>
<evidence type="ECO:0008006" key="3">
    <source>
        <dbReference type="Google" id="ProtNLM"/>
    </source>
</evidence>
<name>A0A511D7Y4_9PSEU</name>
<dbReference type="STRING" id="1123024.GCA_000423625_04920"/>
<dbReference type="Proteomes" id="UP000321328">
    <property type="component" value="Unassembled WGS sequence"/>
</dbReference>
<dbReference type="InterPro" id="IPR009959">
    <property type="entry name" value="Cyclase_SnoaL-like"/>
</dbReference>
<dbReference type="RefSeq" id="WP_037058081.1">
    <property type="nucleotide sequence ID" value="NZ_AUII01000051.1"/>
</dbReference>
<dbReference type="OrthoDB" id="4539871at2"/>
<sequence length="139" mass="15145">MTNVDSHLRSVDLFNRRDWDAFAADLAQDCELVDQARGVTAKGPEQWIDAEKAWVGGFSDGMVTNARVVDGGATTVLLFTGSGINDGPLGQLPATGRQLNLPFCEVRQYNADGKVTRGEWYYDQVSMLVQLGHMPAPEG</sequence>
<accession>A0A511D7Y4</accession>
<organism evidence="1 2">
    <name type="scientific">Pseudonocardia asaccharolytica DSM 44247 = NBRC 16224</name>
    <dbReference type="NCBI Taxonomy" id="1123024"/>
    <lineage>
        <taxon>Bacteria</taxon>
        <taxon>Bacillati</taxon>
        <taxon>Actinomycetota</taxon>
        <taxon>Actinomycetes</taxon>
        <taxon>Pseudonocardiales</taxon>
        <taxon>Pseudonocardiaceae</taxon>
        <taxon>Pseudonocardia</taxon>
    </lineage>
</organism>
<keyword evidence="2" id="KW-1185">Reference proteome</keyword>
<dbReference type="GO" id="GO:0030638">
    <property type="term" value="P:polyketide metabolic process"/>
    <property type="evidence" value="ECO:0007669"/>
    <property type="project" value="InterPro"/>
</dbReference>
<dbReference type="InterPro" id="IPR032710">
    <property type="entry name" value="NTF2-like_dom_sf"/>
</dbReference>
<dbReference type="Gene3D" id="3.10.450.50">
    <property type="match status" value="1"/>
</dbReference>
<evidence type="ECO:0000313" key="2">
    <source>
        <dbReference type="Proteomes" id="UP000321328"/>
    </source>
</evidence>
<comment type="caution">
    <text evidence="1">The sequence shown here is derived from an EMBL/GenBank/DDBJ whole genome shotgun (WGS) entry which is preliminary data.</text>
</comment>
<dbReference type="Pfam" id="PF07366">
    <property type="entry name" value="SnoaL"/>
    <property type="match status" value="1"/>
</dbReference>
<reference evidence="1 2" key="1">
    <citation type="submission" date="2019-07" db="EMBL/GenBank/DDBJ databases">
        <title>Whole genome shotgun sequence of Pseudonocardia asaccharolytica NBRC 16224.</title>
        <authorList>
            <person name="Hosoyama A."/>
            <person name="Uohara A."/>
            <person name="Ohji S."/>
            <person name="Ichikawa N."/>
        </authorList>
    </citation>
    <scope>NUCLEOTIDE SEQUENCE [LARGE SCALE GENOMIC DNA]</scope>
    <source>
        <strain evidence="1 2">NBRC 16224</strain>
    </source>
</reference>
<dbReference type="SUPFAM" id="SSF54427">
    <property type="entry name" value="NTF2-like"/>
    <property type="match status" value="1"/>
</dbReference>
<dbReference type="AlphaFoldDB" id="A0A511D7Y4"/>
<evidence type="ECO:0000313" key="1">
    <source>
        <dbReference type="EMBL" id="GEL20727.1"/>
    </source>
</evidence>
<protein>
    <recommendedName>
        <fullName evidence="3">SnoaL-like domain-containing protein</fullName>
    </recommendedName>
</protein>